<evidence type="ECO:0000313" key="1">
    <source>
        <dbReference type="EMBL" id="CAG7721558.1"/>
    </source>
</evidence>
<accession>A0A8J2JKZ3</accession>
<name>A0A8J2JKZ3_9HEXA</name>
<dbReference type="Proteomes" id="UP000708208">
    <property type="component" value="Unassembled WGS sequence"/>
</dbReference>
<dbReference type="PANTHER" id="PTHR37159">
    <property type="entry name" value="GH11867P"/>
    <property type="match status" value="1"/>
</dbReference>
<evidence type="ECO:0000313" key="2">
    <source>
        <dbReference type="Proteomes" id="UP000708208"/>
    </source>
</evidence>
<feature type="non-terminal residue" evidence="1">
    <location>
        <position position="1"/>
    </location>
</feature>
<keyword evidence="2" id="KW-1185">Reference proteome</keyword>
<dbReference type="AlphaFoldDB" id="A0A8J2JKZ3"/>
<comment type="caution">
    <text evidence="1">The sequence shown here is derived from an EMBL/GenBank/DDBJ whole genome shotgun (WGS) entry which is preliminary data.</text>
</comment>
<protein>
    <submittedName>
        <fullName evidence="1">Uncharacterized protein</fullName>
    </submittedName>
</protein>
<proteinExistence type="predicted"/>
<dbReference type="PANTHER" id="PTHR37159:SF1">
    <property type="entry name" value="GH11867P"/>
    <property type="match status" value="1"/>
</dbReference>
<dbReference type="OrthoDB" id="6361347at2759"/>
<sequence>QSVDVQYGNSTAEQGATWIKENLDWPLDDAMWDALWMDMNNSNIPERYRRYTENILENLKTSQITLNQFHMAMTQHLFVAIPFIVRHSIDVTNPTEEQMLGWNHVWAVLGYALGIEDEYNVALHPSLEKTEAYYLEYFNKIILPGLFNIQTDSKLLVEVLLEIVRKSSSSFEIFSPRLVMTAILAHVVGVETPNMESLLSTVDKIIFHAQTPAMRLMRYGPQFFTDVVNKYSKAQAEAVMETWFKYAVKSDYLIAKYMYY</sequence>
<gene>
    <name evidence="1" type="ORF">AFUS01_LOCUS10767</name>
</gene>
<reference evidence="1" key="1">
    <citation type="submission" date="2021-06" db="EMBL/GenBank/DDBJ databases">
        <authorList>
            <person name="Hodson N. C."/>
            <person name="Mongue J. A."/>
            <person name="Jaron S. K."/>
        </authorList>
    </citation>
    <scope>NUCLEOTIDE SEQUENCE</scope>
</reference>
<organism evidence="1 2">
    <name type="scientific">Allacma fusca</name>
    <dbReference type="NCBI Taxonomy" id="39272"/>
    <lineage>
        <taxon>Eukaryota</taxon>
        <taxon>Metazoa</taxon>
        <taxon>Ecdysozoa</taxon>
        <taxon>Arthropoda</taxon>
        <taxon>Hexapoda</taxon>
        <taxon>Collembola</taxon>
        <taxon>Symphypleona</taxon>
        <taxon>Sminthuridae</taxon>
        <taxon>Allacma</taxon>
    </lineage>
</organism>
<dbReference type="EMBL" id="CAJVCH010080551">
    <property type="protein sequence ID" value="CAG7721558.1"/>
    <property type="molecule type" value="Genomic_DNA"/>
</dbReference>